<keyword evidence="8" id="KW-1185">Reference proteome</keyword>
<feature type="domain" description="Cyclic nucleotide-binding" evidence="5">
    <location>
        <begin position="11"/>
        <end position="131"/>
    </location>
</feature>
<organism evidence="7 8">
    <name type="scientific">Hyphomicrobium nitrativorans NL23</name>
    <dbReference type="NCBI Taxonomy" id="1029756"/>
    <lineage>
        <taxon>Bacteria</taxon>
        <taxon>Pseudomonadati</taxon>
        <taxon>Pseudomonadota</taxon>
        <taxon>Alphaproteobacteria</taxon>
        <taxon>Hyphomicrobiales</taxon>
        <taxon>Hyphomicrobiaceae</taxon>
        <taxon>Hyphomicrobium</taxon>
    </lineage>
</organism>
<dbReference type="STRING" id="1029756.W911_13060"/>
<evidence type="ECO:0000259" key="6">
    <source>
        <dbReference type="PROSITE" id="PS51063"/>
    </source>
</evidence>
<dbReference type="InterPro" id="IPR036390">
    <property type="entry name" value="WH_DNA-bd_sf"/>
</dbReference>
<evidence type="ECO:0000313" key="7">
    <source>
        <dbReference type="EMBL" id="AHB49125.1"/>
    </source>
</evidence>
<proteinExistence type="predicted"/>
<dbReference type="Gene3D" id="1.10.10.10">
    <property type="entry name" value="Winged helix-like DNA-binding domain superfamily/Winged helix DNA-binding domain"/>
    <property type="match status" value="1"/>
</dbReference>
<dbReference type="InterPro" id="IPR018490">
    <property type="entry name" value="cNMP-bd_dom_sf"/>
</dbReference>
<dbReference type="GO" id="GO:0003700">
    <property type="term" value="F:DNA-binding transcription factor activity"/>
    <property type="evidence" value="ECO:0007669"/>
    <property type="project" value="TreeGrafter"/>
</dbReference>
<dbReference type="PROSITE" id="PS51063">
    <property type="entry name" value="HTH_CRP_2"/>
    <property type="match status" value="1"/>
</dbReference>
<dbReference type="Gene3D" id="2.60.120.10">
    <property type="entry name" value="Jelly Rolls"/>
    <property type="match status" value="1"/>
</dbReference>
<reference evidence="7 8" key="1">
    <citation type="journal article" date="2014" name="Genome Announc.">
        <title>Complete Genome Sequence of Hyphomicrobium nitrativorans Strain NL23, a Denitrifying Bacterium Isolated from Biofilm of a Methanol-Fed Denitrification System Treating Seawater at the Montreal Biodome.</title>
        <authorList>
            <person name="Martineau C."/>
            <person name="Villeneuve C."/>
            <person name="Mauffrey F."/>
            <person name="Villemur R."/>
        </authorList>
    </citation>
    <scope>NUCLEOTIDE SEQUENCE [LARGE SCALE GENOMIC DNA]</scope>
    <source>
        <strain evidence="7">NL23</strain>
    </source>
</reference>
<dbReference type="KEGG" id="hni:W911_13060"/>
<dbReference type="Proteomes" id="UP000018542">
    <property type="component" value="Chromosome"/>
</dbReference>
<name>V5SGF5_9HYPH</name>
<evidence type="ECO:0000259" key="5">
    <source>
        <dbReference type="PROSITE" id="PS50042"/>
    </source>
</evidence>
<dbReference type="GO" id="GO:0003677">
    <property type="term" value="F:DNA binding"/>
    <property type="evidence" value="ECO:0007669"/>
    <property type="project" value="UniProtKB-KW"/>
</dbReference>
<dbReference type="CDD" id="cd00038">
    <property type="entry name" value="CAP_ED"/>
    <property type="match status" value="1"/>
</dbReference>
<gene>
    <name evidence="7" type="ORF">W911_13060</name>
</gene>
<evidence type="ECO:0000256" key="1">
    <source>
        <dbReference type="ARBA" id="ARBA00023015"/>
    </source>
</evidence>
<feature type="domain" description="HTH crp-type" evidence="6">
    <location>
        <begin position="145"/>
        <end position="218"/>
    </location>
</feature>
<keyword evidence="3" id="KW-0804">Transcription</keyword>
<keyword evidence="2" id="KW-0238">DNA-binding</keyword>
<dbReference type="InterPro" id="IPR012318">
    <property type="entry name" value="HTH_CRP"/>
</dbReference>
<dbReference type="EMBL" id="CP006912">
    <property type="protein sequence ID" value="AHB49125.1"/>
    <property type="molecule type" value="Genomic_DNA"/>
</dbReference>
<dbReference type="Pfam" id="PF00027">
    <property type="entry name" value="cNMP_binding"/>
    <property type="match status" value="1"/>
</dbReference>
<protein>
    <submittedName>
        <fullName evidence="7">Crp/Fnr family transcriptional regulator</fullName>
    </submittedName>
</protein>
<dbReference type="InterPro" id="IPR000595">
    <property type="entry name" value="cNMP-bd_dom"/>
</dbReference>
<dbReference type="PANTHER" id="PTHR24567">
    <property type="entry name" value="CRP FAMILY TRANSCRIPTIONAL REGULATORY PROTEIN"/>
    <property type="match status" value="1"/>
</dbReference>
<dbReference type="InterPro" id="IPR036388">
    <property type="entry name" value="WH-like_DNA-bd_sf"/>
</dbReference>
<evidence type="ECO:0000256" key="2">
    <source>
        <dbReference type="ARBA" id="ARBA00023125"/>
    </source>
</evidence>
<accession>V5SGF5</accession>
<dbReference type="GO" id="GO:0005829">
    <property type="term" value="C:cytosol"/>
    <property type="evidence" value="ECO:0007669"/>
    <property type="project" value="TreeGrafter"/>
</dbReference>
<dbReference type="InterPro" id="IPR050397">
    <property type="entry name" value="Env_Response_Regulators"/>
</dbReference>
<dbReference type="SUPFAM" id="SSF51206">
    <property type="entry name" value="cAMP-binding domain-like"/>
    <property type="match status" value="1"/>
</dbReference>
<dbReference type="HOGENOM" id="CLU_075053_3_1_5"/>
<keyword evidence="1" id="KW-0805">Transcription regulation</keyword>
<dbReference type="AlphaFoldDB" id="V5SGF5"/>
<sequence length="229" mass="25143">MHRTVIKSLPLFETMSDADLDGLLAQATPRRVAQGEAVFKQGETATSFFLLLSGRLKVTQVTGDGQQIIVRVVHPGELFGFAKALARPDYPGTAMAVTDSMTLAWPSCLWSDFIGRTPLLAARTMQTLGRQLDEAHTRIREMSTQESERRVAHAILRLSGKAGRQEEAGIQIGFPISRRDIAEMTGTTLHTVSRILSAWNTQGLVEVGRQKIIIRDIPGLARLAEGKPE</sequence>
<evidence type="ECO:0000256" key="4">
    <source>
        <dbReference type="ARBA" id="ARBA00023231"/>
    </source>
</evidence>
<keyword evidence="4" id="KW-0535">Nitrogen fixation</keyword>
<evidence type="ECO:0000256" key="3">
    <source>
        <dbReference type="ARBA" id="ARBA00023163"/>
    </source>
</evidence>
<dbReference type="CDD" id="cd00092">
    <property type="entry name" value="HTH_CRP"/>
    <property type="match status" value="1"/>
</dbReference>
<dbReference type="InterPro" id="IPR014710">
    <property type="entry name" value="RmlC-like_jellyroll"/>
</dbReference>
<dbReference type="SUPFAM" id="SSF46785">
    <property type="entry name" value="Winged helix' DNA-binding domain"/>
    <property type="match status" value="1"/>
</dbReference>
<dbReference type="PRINTS" id="PR00034">
    <property type="entry name" value="HTHCRP"/>
</dbReference>
<dbReference type="SMART" id="SM00419">
    <property type="entry name" value="HTH_CRP"/>
    <property type="match status" value="1"/>
</dbReference>
<dbReference type="FunFam" id="1.10.10.10:FF:000028">
    <property type="entry name" value="Fumarate/nitrate reduction transcriptional regulator Fnr"/>
    <property type="match status" value="1"/>
</dbReference>
<dbReference type="Pfam" id="PF13545">
    <property type="entry name" value="HTH_Crp_2"/>
    <property type="match status" value="1"/>
</dbReference>
<dbReference type="PROSITE" id="PS50042">
    <property type="entry name" value="CNMP_BINDING_3"/>
    <property type="match status" value="1"/>
</dbReference>
<evidence type="ECO:0000313" key="8">
    <source>
        <dbReference type="Proteomes" id="UP000018542"/>
    </source>
</evidence>
<dbReference type="PANTHER" id="PTHR24567:SF28">
    <property type="entry name" value="LISTERIOLYSIN REGULATORY PROTEIN"/>
    <property type="match status" value="1"/>
</dbReference>
<dbReference type="PATRIC" id="fig|1029756.8.peg.2719"/>
<dbReference type="SMART" id="SM00100">
    <property type="entry name" value="cNMP"/>
    <property type="match status" value="1"/>
</dbReference>